<proteinExistence type="predicted"/>
<organism evidence="1">
    <name type="scientific">viral metagenome</name>
    <dbReference type="NCBI Taxonomy" id="1070528"/>
    <lineage>
        <taxon>unclassified sequences</taxon>
        <taxon>metagenomes</taxon>
        <taxon>organismal metagenomes</taxon>
    </lineage>
</organism>
<dbReference type="EMBL" id="MN739523">
    <property type="protein sequence ID" value="QHT10629.1"/>
    <property type="molecule type" value="Genomic_DNA"/>
</dbReference>
<dbReference type="AlphaFoldDB" id="A0A6C0D3Z2"/>
<evidence type="ECO:0000313" key="1">
    <source>
        <dbReference type="EMBL" id="QHT10629.1"/>
    </source>
</evidence>
<protein>
    <submittedName>
        <fullName evidence="1">Uncharacterized protein</fullName>
    </submittedName>
</protein>
<accession>A0A6C0D3Z2</accession>
<reference evidence="1" key="1">
    <citation type="journal article" date="2020" name="Nature">
        <title>Giant virus diversity and host interactions through global metagenomics.</title>
        <authorList>
            <person name="Schulz F."/>
            <person name="Roux S."/>
            <person name="Paez-Espino D."/>
            <person name="Jungbluth S."/>
            <person name="Walsh D.A."/>
            <person name="Denef V.J."/>
            <person name="McMahon K.D."/>
            <person name="Konstantinidis K.T."/>
            <person name="Eloe-Fadrosh E.A."/>
            <person name="Kyrpides N.C."/>
            <person name="Woyke T."/>
        </authorList>
    </citation>
    <scope>NUCLEOTIDE SEQUENCE</scope>
    <source>
        <strain evidence="1">GVMAG-M-3300023174-107</strain>
    </source>
</reference>
<name>A0A6C0D3Z2_9ZZZZ</name>
<sequence length="542" mass="61646">MSYYGYINNIIKGQAFFNTDTGIVFEFVPGQATQNYTLTPTFPQNLGFKDASAISVIDIPSSLLNNLFYFQLSNTLDISNIQVMNYGINTRYTFNLLFSKSKMTYTQFFPNAPLANDYLYFLAHSLTGSTNINVFTNTTNLYQSVADMDSGFNIAINRPINFARIGSPTQYFLSNDITNSFVHSTKQLITGMLQIANPIRKRVFLNDLIDQSVNNTQNIYWVPFHSGDKMSLLITYVSTYPGIHARSYKIILNCIATFIFPNSVSNVGFNPAGNLDPFYILNLVNNISLEGQPQSQGIDSNFITRYNTIGQNYFNEMYTDNIFIPIFKKMGFLINPLDFYYKTFLTSPYFSQPSTINIDGTGGITNNGLNLSFQYIYLNSTITTNLYPSLRSIKTSLLTSPYNIYPTLNDIHDIQCDLNIDNSQNFIIRIYTRPNYNQIDNQMNSNDTFYGNFYDSAILSDISGIETIIENNPNGYNTYHLGDLFNYWSVLMNSEYNQHAYYINSGLVTLSTFGEQEILSICILTYDINANIGIKNIIVTYK</sequence>